<accession>A0ABQ4C5E8</accession>
<evidence type="ECO:0000313" key="3">
    <source>
        <dbReference type="Proteomes" id="UP000624325"/>
    </source>
</evidence>
<name>A0ABQ4C5E8_9ACTN</name>
<sequence length="179" mass="19545">MILTGAAITTAVQNGEITFDPFDPVMVNPNSVNYRLGSTLQVPTVPVMDPRVDTPCEQITIPDHGYVLKPSRVYLGATVETIGSRRFVPSLIGRSSLGRLGLFLQISADLGQLGACHRWTLEIVAVQPIRVYAGMRIGQVSFWVPEGHRQPYRGYYGRISEAVPCYPLAAAGARTLEMA</sequence>
<organism evidence="2 3">
    <name type="scientific">Asanoa iriomotensis</name>
    <dbReference type="NCBI Taxonomy" id="234613"/>
    <lineage>
        <taxon>Bacteria</taxon>
        <taxon>Bacillati</taxon>
        <taxon>Actinomycetota</taxon>
        <taxon>Actinomycetes</taxon>
        <taxon>Micromonosporales</taxon>
        <taxon>Micromonosporaceae</taxon>
        <taxon>Asanoa</taxon>
    </lineage>
</organism>
<evidence type="ECO:0000256" key="1">
    <source>
        <dbReference type="ARBA" id="ARBA00023080"/>
    </source>
</evidence>
<proteinExistence type="predicted"/>
<dbReference type="PANTHER" id="PTHR42680">
    <property type="entry name" value="DCTP DEAMINASE"/>
    <property type="match status" value="1"/>
</dbReference>
<reference evidence="2 3" key="1">
    <citation type="submission" date="2021-01" db="EMBL/GenBank/DDBJ databases">
        <title>Whole genome shotgun sequence of Asanoa iriomotensis NBRC 100142.</title>
        <authorList>
            <person name="Komaki H."/>
            <person name="Tamura T."/>
        </authorList>
    </citation>
    <scope>NUCLEOTIDE SEQUENCE [LARGE SCALE GENOMIC DNA]</scope>
    <source>
        <strain evidence="2 3">NBRC 100142</strain>
    </source>
</reference>
<keyword evidence="1" id="KW-0546">Nucleotide metabolism</keyword>
<dbReference type="EMBL" id="BONC01000028">
    <property type="protein sequence ID" value="GIF58007.1"/>
    <property type="molecule type" value="Genomic_DNA"/>
</dbReference>
<comment type="caution">
    <text evidence="2">The sequence shown here is derived from an EMBL/GenBank/DDBJ whole genome shotgun (WGS) entry which is preliminary data.</text>
</comment>
<dbReference type="InterPro" id="IPR036157">
    <property type="entry name" value="dUTPase-like_sf"/>
</dbReference>
<dbReference type="SUPFAM" id="SSF51283">
    <property type="entry name" value="dUTPase-like"/>
    <property type="match status" value="1"/>
</dbReference>
<dbReference type="Pfam" id="PF22769">
    <property type="entry name" value="DCD"/>
    <property type="match status" value="1"/>
</dbReference>
<dbReference type="PANTHER" id="PTHR42680:SF3">
    <property type="entry name" value="DCTP DEAMINASE"/>
    <property type="match status" value="1"/>
</dbReference>
<evidence type="ECO:0000313" key="2">
    <source>
        <dbReference type="EMBL" id="GIF58007.1"/>
    </source>
</evidence>
<gene>
    <name evidence="2" type="ORF">Air01nite_41020</name>
</gene>
<dbReference type="InterPro" id="IPR011962">
    <property type="entry name" value="dCTP_deaminase"/>
</dbReference>
<dbReference type="Gene3D" id="2.70.40.10">
    <property type="match status" value="1"/>
</dbReference>
<dbReference type="RefSeq" id="WP_203704340.1">
    <property type="nucleotide sequence ID" value="NZ_BAAALU010000024.1"/>
</dbReference>
<protein>
    <submittedName>
        <fullName evidence="2">Deoxycytidine triphosphate deaminase</fullName>
    </submittedName>
</protein>
<dbReference type="Proteomes" id="UP000624325">
    <property type="component" value="Unassembled WGS sequence"/>
</dbReference>
<keyword evidence="3" id="KW-1185">Reference proteome</keyword>